<dbReference type="PROSITE" id="PS50893">
    <property type="entry name" value="ABC_TRANSPORTER_2"/>
    <property type="match status" value="2"/>
</dbReference>
<organism evidence="10 11">
    <name type="scientific">Nonomuraea insulae</name>
    <dbReference type="NCBI Taxonomy" id="1616787"/>
    <lineage>
        <taxon>Bacteria</taxon>
        <taxon>Bacillati</taxon>
        <taxon>Actinomycetota</taxon>
        <taxon>Actinomycetes</taxon>
        <taxon>Streptosporangiales</taxon>
        <taxon>Streptosporangiaceae</taxon>
        <taxon>Nonomuraea</taxon>
    </lineage>
</organism>
<keyword evidence="1" id="KW-0813">Transport</keyword>
<dbReference type="InterPro" id="IPR017871">
    <property type="entry name" value="ABC_transporter-like_CS"/>
</dbReference>
<dbReference type="CDD" id="cd03215">
    <property type="entry name" value="ABC_Carb_Monos_II"/>
    <property type="match status" value="1"/>
</dbReference>
<dbReference type="InterPro" id="IPR003439">
    <property type="entry name" value="ABC_transporter-like_ATP-bd"/>
</dbReference>
<evidence type="ECO:0000256" key="8">
    <source>
        <dbReference type="ARBA" id="ARBA00023136"/>
    </source>
</evidence>
<dbReference type="GO" id="GO:0005524">
    <property type="term" value="F:ATP binding"/>
    <property type="evidence" value="ECO:0007669"/>
    <property type="project" value="UniProtKB-KW"/>
</dbReference>
<keyword evidence="3" id="KW-0762">Sugar transport</keyword>
<dbReference type="InterPro" id="IPR027417">
    <property type="entry name" value="P-loop_NTPase"/>
</dbReference>
<dbReference type="CDD" id="cd03216">
    <property type="entry name" value="ABC_Carb_Monos_I"/>
    <property type="match status" value="1"/>
</dbReference>
<comment type="caution">
    <text evidence="10">The sequence shown here is derived from an EMBL/GenBank/DDBJ whole genome shotgun (WGS) entry which is preliminary data.</text>
</comment>
<feature type="domain" description="ABC transporter" evidence="9">
    <location>
        <begin position="10"/>
        <end position="245"/>
    </location>
</feature>
<name>A0ABW1CMX1_9ACTN</name>
<dbReference type="RefSeq" id="WP_379515622.1">
    <property type="nucleotide sequence ID" value="NZ_JBHSPA010000023.1"/>
</dbReference>
<evidence type="ECO:0000256" key="4">
    <source>
        <dbReference type="ARBA" id="ARBA00022737"/>
    </source>
</evidence>
<evidence type="ECO:0000259" key="9">
    <source>
        <dbReference type="PROSITE" id="PS50893"/>
    </source>
</evidence>
<feature type="domain" description="ABC transporter" evidence="9">
    <location>
        <begin position="251"/>
        <end position="497"/>
    </location>
</feature>
<keyword evidence="6 10" id="KW-0067">ATP-binding</keyword>
<keyword evidence="2" id="KW-1003">Cell membrane</keyword>
<dbReference type="PANTHER" id="PTHR43790:SF3">
    <property type="entry name" value="D-ALLOSE IMPORT ATP-BINDING PROTEIN ALSA-RELATED"/>
    <property type="match status" value="1"/>
</dbReference>
<accession>A0ABW1CMX1</accession>
<keyword evidence="8" id="KW-0472">Membrane</keyword>
<evidence type="ECO:0000256" key="1">
    <source>
        <dbReference type="ARBA" id="ARBA00022448"/>
    </source>
</evidence>
<dbReference type="SMART" id="SM00382">
    <property type="entry name" value="AAA"/>
    <property type="match status" value="2"/>
</dbReference>
<dbReference type="InterPro" id="IPR003593">
    <property type="entry name" value="AAA+_ATPase"/>
</dbReference>
<dbReference type="Pfam" id="PF00005">
    <property type="entry name" value="ABC_tran"/>
    <property type="match status" value="2"/>
</dbReference>
<evidence type="ECO:0000256" key="3">
    <source>
        <dbReference type="ARBA" id="ARBA00022597"/>
    </source>
</evidence>
<evidence type="ECO:0000256" key="2">
    <source>
        <dbReference type="ARBA" id="ARBA00022475"/>
    </source>
</evidence>
<evidence type="ECO:0000313" key="10">
    <source>
        <dbReference type="EMBL" id="MFC5826116.1"/>
    </source>
</evidence>
<dbReference type="PROSITE" id="PS00211">
    <property type="entry name" value="ABC_TRANSPORTER_1"/>
    <property type="match status" value="1"/>
</dbReference>
<keyword evidence="7" id="KW-1278">Translocase</keyword>
<gene>
    <name evidence="10" type="ORF">ACFPZ3_19795</name>
</gene>
<keyword evidence="11" id="KW-1185">Reference proteome</keyword>
<protein>
    <submittedName>
        <fullName evidence="10">Sugar ABC transporter ATP-binding protein</fullName>
    </submittedName>
</protein>
<evidence type="ECO:0000313" key="11">
    <source>
        <dbReference type="Proteomes" id="UP001596058"/>
    </source>
</evidence>
<sequence length="501" mass="54386">MTGKSGGALLEIRGLSKIYGRSTALEPTDITVREGSVHGFLGKNGAGKSTLVGMIAGSIQPTSGSVLFRGEDITALNLAQRRKLGINLLGQHAEVVPMLSVAENLVMPDYPTRHGLLDRTEMRSRASALLHKYSLDFDVDLPAGALPVPDQRRLSIVRTLMDDGALTMLDEPTTALSQSERDALFEWIRELNAAGQTFVFISHFNNEIQNICDECSVLRDGRLVSRDADPRSMTSAEISEVVTGAAVKEFVRDRDREPGPVRVEINDLTADGVEGIDLTVGRGEIVGLAGLPQSGAQELARALAGLKAIRSGTIRIDGEPVDLRRLRESRRSGIAYLTNDRIGEGVVGPFSVKESIHLGNWPLRGGLVDSRAVMNTYRRYHDRLSFRVSGPDQPAEELSGGNQQKVLLGRLLALQPKLLILDEPTLGVDVATKEEVHRLIDELTGQGLAVILLAYDTDEMVRMVDRVVAFQDGRVAHELTGSAITVDNILGSLSHDSKSVR</sequence>
<dbReference type="SUPFAM" id="SSF52540">
    <property type="entry name" value="P-loop containing nucleoside triphosphate hydrolases"/>
    <property type="match status" value="2"/>
</dbReference>
<dbReference type="Proteomes" id="UP001596058">
    <property type="component" value="Unassembled WGS sequence"/>
</dbReference>
<evidence type="ECO:0000256" key="5">
    <source>
        <dbReference type="ARBA" id="ARBA00022741"/>
    </source>
</evidence>
<proteinExistence type="predicted"/>
<dbReference type="InterPro" id="IPR050107">
    <property type="entry name" value="ABC_carbohydrate_import_ATPase"/>
</dbReference>
<evidence type="ECO:0000256" key="7">
    <source>
        <dbReference type="ARBA" id="ARBA00022967"/>
    </source>
</evidence>
<reference evidence="11" key="1">
    <citation type="journal article" date="2019" name="Int. J. Syst. Evol. Microbiol.">
        <title>The Global Catalogue of Microorganisms (GCM) 10K type strain sequencing project: providing services to taxonomists for standard genome sequencing and annotation.</title>
        <authorList>
            <consortium name="The Broad Institute Genomics Platform"/>
            <consortium name="The Broad Institute Genome Sequencing Center for Infectious Disease"/>
            <person name="Wu L."/>
            <person name="Ma J."/>
        </authorList>
    </citation>
    <scope>NUCLEOTIDE SEQUENCE [LARGE SCALE GENOMIC DNA]</scope>
    <source>
        <strain evidence="11">CCUG 53903</strain>
    </source>
</reference>
<keyword evidence="5" id="KW-0547">Nucleotide-binding</keyword>
<dbReference type="Gene3D" id="3.40.50.300">
    <property type="entry name" value="P-loop containing nucleotide triphosphate hydrolases"/>
    <property type="match status" value="2"/>
</dbReference>
<keyword evidence="4" id="KW-0677">Repeat</keyword>
<dbReference type="PANTHER" id="PTHR43790">
    <property type="entry name" value="CARBOHYDRATE TRANSPORT ATP-BINDING PROTEIN MG119-RELATED"/>
    <property type="match status" value="1"/>
</dbReference>
<dbReference type="EMBL" id="JBHSPA010000023">
    <property type="protein sequence ID" value="MFC5826116.1"/>
    <property type="molecule type" value="Genomic_DNA"/>
</dbReference>
<evidence type="ECO:0000256" key="6">
    <source>
        <dbReference type="ARBA" id="ARBA00022840"/>
    </source>
</evidence>